<dbReference type="InterPro" id="IPR029058">
    <property type="entry name" value="AB_hydrolase_fold"/>
</dbReference>
<dbReference type="InterPro" id="IPR050266">
    <property type="entry name" value="AB_hydrolase_sf"/>
</dbReference>
<reference evidence="2 3" key="1">
    <citation type="submission" date="2020-08" db="EMBL/GenBank/DDBJ databases">
        <title>Sequencing the genomes of 1000 actinobacteria strains.</title>
        <authorList>
            <person name="Klenk H.-P."/>
        </authorList>
    </citation>
    <scope>NUCLEOTIDE SEQUENCE [LARGE SCALE GENOMIC DNA]</scope>
    <source>
        <strain evidence="2 3">DSM 43582</strain>
    </source>
</reference>
<dbReference type="AlphaFoldDB" id="A0A7W9PIH2"/>
<dbReference type="Gene3D" id="3.40.50.1820">
    <property type="entry name" value="alpha/beta hydrolase"/>
    <property type="match status" value="1"/>
</dbReference>
<protein>
    <submittedName>
        <fullName evidence="2">Pimeloyl-ACP methyl ester carboxylesterase</fullName>
    </submittedName>
</protein>
<accession>A0A7W9PIH2</accession>
<evidence type="ECO:0000313" key="2">
    <source>
        <dbReference type="EMBL" id="MBB5916318.1"/>
    </source>
</evidence>
<sequence length="291" mass="33024">MPQPSDPARPRRRTVHSGDVRLAVYEYGDPRAETLVLVHGITDTHRVWDQVARMLADSFHVVTYDVRGHGRSTEPARARDYRLDRLTDDLYAVLDAVSPRRPAHVAGHGWGAFQLWDAAADPRAATRIATGTALCSPDLDRLALALREPRLPTAPWWTLPRLGWRVLGRRLLPWPRLRARIRRGTVPLALTWPRDLLAGARIVHANLAHHLRRPRERQTAVPIQLIVDRADATAFPTAARHVRRGADRLWCYRLPADHWLPVTEPLLVGEAIANFIDDRRADNAPIEYTSR</sequence>
<gene>
    <name evidence="2" type="ORF">BJY24_005230</name>
</gene>
<dbReference type="Proteomes" id="UP000540412">
    <property type="component" value="Unassembled WGS sequence"/>
</dbReference>
<dbReference type="InterPro" id="IPR000073">
    <property type="entry name" value="AB_hydrolase_1"/>
</dbReference>
<dbReference type="SUPFAM" id="SSF53474">
    <property type="entry name" value="alpha/beta-Hydrolases"/>
    <property type="match status" value="1"/>
</dbReference>
<dbReference type="PANTHER" id="PTHR43798:SF5">
    <property type="entry name" value="MONOACYLGLYCEROL LIPASE ABHD6"/>
    <property type="match status" value="1"/>
</dbReference>
<dbReference type="GO" id="GO:0046464">
    <property type="term" value="P:acylglycerol catabolic process"/>
    <property type="evidence" value="ECO:0007669"/>
    <property type="project" value="TreeGrafter"/>
</dbReference>
<dbReference type="Pfam" id="PF00561">
    <property type="entry name" value="Abhydrolase_1"/>
    <property type="match status" value="1"/>
</dbReference>
<evidence type="ECO:0000259" key="1">
    <source>
        <dbReference type="Pfam" id="PF00561"/>
    </source>
</evidence>
<dbReference type="RefSeq" id="WP_040748148.1">
    <property type="nucleotide sequence ID" value="NZ_JACHIT010000002.1"/>
</dbReference>
<feature type="domain" description="AB hydrolase-1" evidence="1">
    <location>
        <begin position="34"/>
        <end position="157"/>
    </location>
</feature>
<keyword evidence="3" id="KW-1185">Reference proteome</keyword>
<evidence type="ECO:0000313" key="3">
    <source>
        <dbReference type="Proteomes" id="UP000540412"/>
    </source>
</evidence>
<dbReference type="GO" id="GO:0047372">
    <property type="term" value="F:monoacylglycerol lipase activity"/>
    <property type="evidence" value="ECO:0007669"/>
    <property type="project" value="TreeGrafter"/>
</dbReference>
<name>A0A7W9PIH2_9NOCA</name>
<dbReference type="EMBL" id="JACHIT010000002">
    <property type="protein sequence ID" value="MBB5916318.1"/>
    <property type="molecule type" value="Genomic_DNA"/>
</dbReference>
<dbReference type="PANTHER" id="PTHR43798">
    <property type="entry name" value="MONOACYLGLYCEROL LIPASE"/>
    <property type="match status" value="1"/>
</dbReference>
<proteinExistence type="predicted"/>
<dbReference type="GO" id="GO:0016020">
    <property type="term" value="C:membrane"/>
    <property type="evidence" value="ECO:0007669"/>
    <property type="project" value="TreeGrafter"/>
</dbReference>
<organism evidence="2 3">
    <name type="scientific">Nocardia transvalensis</name>
    <dbReference type="NCBI Taxonomy" id="37333"/>
    <lineage>
        <taxon>Bacteria</taxon>
        <taxon>Bacillati</taxon>
        <taxon>Actinomycetota</taxon>
        <taxon>Actinomycetes</taxon>
        <taxon>Mycobacteriales</taxon>
        <taxon>Nocardiaceae</taxon>
        <taxon>Nocardia</taxon>
    </lineage>
</organism>
<comment type="caution">
    <text evidence="2">The sequence shown here is derived from an EMBL/GenBank/DDBJ whole genome shotgun (WGS) entry which is preliminary data.</text>
</comment>